<evidence type="ECO:0000313" key="7">
    <source>
        <dbReference type="EMBL" id="MBU2665674.1"/>
    </source>
</evidence>
<evidence type="ECO:0000256" key="5">
    <source>
        <dbReference type="SAM" id="SignalP"/>
    </source>
</evidence>
<reference evidence="7 8" key="1">
    <citation type="submission" date="2021-06" db="EMBL/GenBank/DDBJ databases">
        <title>Actinoplanes lichenicola sp. nov., and Actinoplanes ovalisporus sp. nov., isolated from lichen in Thailand.</title>
        <authorList>
            <person name="Saeng-In P."/>
            <person name="Kanchanasin P."/>
            <person name="Yuki M."/>
            <person name="Kudo T."/>
            <person name="Ohkuma M."/>
            <person name="Phongsopitanun W."/>
            <person name="Tanasupawat S."/>
        </authorList>
    </citation>
    <scope>NUCLEOTIDE SEQUENCE [LARGE SCALE GENOMIC DNA]</scope>
    <source>
        <strain evidence="7 8">NBRC 110975</strain>
    </source>
</reference>
<dbReference type="EMBL" id="JAHKKG010000006">
    <property type="protein sequence ID" value="MBU2665674.1"/>
    <property type="molecule type" value="Genomic_DNA"/>
</dbReference>
<dbReference type="PROSITE" id="PS51935">
    <property type="entry name" value="NLPC_P60"/>
    <property type="match status" value="1"/>
</dbReference>
<dbReference type="InterPro" id="IPR038765">
    <property type="entry name" value="Papain-like_cys_pep_sf"/>
</dbReference>
<sequence length="256" mass="26562">MAGAGALAVSLGLCLCAGQLVAPSAASAAPIITAAASAKVTPSVKSSISTRSITYGAKIKVTAKYINPANGKVITSGTVRLQALRKNKWVNLSAKALSSSGSVTLTGEPHVSGAVRAYYVGTPTYKAKAGGKFSVTVKAPGATKVISEAKKHVGSLYKYGAAGPSRFDCSGYTMWVYKKAVGKSLPHKANSQQKYGKSVAKGSKQVGDLIIFRNGSYGYHAGIYAGGGYMYDSPHTGARVSKRKMIGSNYVVRRLV</sequence>
<proteinExistence type="inferred from homology"/>
<dbReference type="PANTHER" id="PTHR47053">
    <property type="entry name" value="MUREIN DD-ENDOPEPTIDASE MEPH-RELATED"/>
    <property type="match status" value="1"/>
</dbReference>
<comment type="similarity">
    <text evidence="1">Belongs to the peptidase C40 family.</text>
</comment>
<dbReference type="InterPro" id="IPR000064">
    <property type="entry name" value="NLP_P60_dom"/>
</dbReference>
<evidence type="ECO:0000256" key="3">
    <source>
        <dbReference type="ARBA" id="ARBA00022801"/>
    </source>
</evidence>
<evidence type="ECO:0000256" key="2">
    <source>
        <dbReference type="ARBA" id="ARBA00022670"/>
    </source>
</evidence>
<evidence type="ECO:0000256" key="4">
    <source>
        <dbReference type="ARBA" id="ARBA00022807"/>
    </source>
</evidence>
<keyword evidence="5" id="KW-0732">Signal</keyword>
<dbReference type="InterPro" id="IPR051202">
    <property type="entry name" value="Peptidase_C40"/>
</dbReference>
<keyword evidence="3" id="KW-0378">Hydrolase</keyword>
<dbReference type="PANTHER" id="PTHR47053:SF1">
    <property type="entry name" value="MUREIN DD-ENDOPEPTIDASE MEPH-RELATED"/>
    <property type="match status" value="1"/>
</dbReference>
<keyword evidence="2" id="KW-0645">Protease</keyword>
<evidence type="ECO:0000259" key="6">
    <source>
        <dbReference type="PROSITE" id="PS51935"/>
    </source>
</evidence>
<feature type="domain" description="NlpC/P60" evidence="6">
    <location>
        <begin position="139"/>
        <end position="256"/>
    </location>
</feature>
<dbReference type="Pfam" id="PF00877">
    <property type="entry name" value="NLPC_P60"/>
    <property type="match status" value="1"/>
</dbReference>
<keyword evidence="8" id="KW-1185">Reference proteome</keyword>
<dbReference type="Gene3D" id="3.90.1720.10">
    <property type="entry name" value="endopeptidase domain like (from Nostoc punctiforme)"/>
    <property type="match status" value="1"/>
</dbReference>
<keyword evidence="4" id="KW-0788">Thiol protease</keyword>
<protein>
    <submittedName>
        <fullName evidence="7">C40 family peptidase</fullName>
    </submittedName>
</protein>
<gene>
    <name evidence="7" type="ORF">KOI35_19380</name>
</gene>
<evidence type="ECO:0000256" key="1">
    <source>
        <dbReference type="ARBA" id="ARBA00007074"/>
    </source>
</evidence>
<dbReference type="Proteomes" id="UP001519654">
    <property type="component" value="Unassembled WGS sequence"/>
</dbReference>
<organism evidence="7 8">
    <name type="scientific">Paractinoplanes bogorensis</name>
    <dbReference type="NCBI Taxonomy" id="1610840"/>
    <lineage>
        <taxon>Bacteria</taxon>
        <taxon>Bacillati</taxon>
        <taxon>Actinomycetota</taxon>
        <taxon>Actinomycetes</taxon>
        <taxon>Micromonosporales</taxon>
        <taxon>Micromonosporaceae</taxon>
        <taxon>Paractinoplanes</taxon>
    </lineage>
</organism>
<evidence type="ECO:0000313" key="8">
    <source>
        <dbReference type="Proteomes" id="UP001519654"/>
    </source>
</evidence>
<accession>A0ABS5YSI1</accession>
<feature type="chain" id="PRO_5046503969" evidence="5">
    <location>
        <begin position="29"/>
        <end position="256"/>
    </location>
</feature>
<feature type="signal peptide" evidence="5">
    <location>
        <begin position="1"/>
        <end position="28"/>
    </location>
</feature>
<comment type="caution">
    <text evidence="7">The sequence shown here is derived from an EMBL/GenBank/DDBJ whole genome shotgun (WGS) entry which is preliminary data.</text>
</comment>
<dbReference type="SUPFAM" id="SSF54001">
    <property type="entry name" value="Cysteine proteinases"/>
    <property type="match status" value="1"/>
</dbReference>
<name>A0ABS5YSI1_9ACTN</name>